<organism evidence="1 2">
    <name type="scientific">Anaerostipes amylophilus</name>
    <dbReference type="NCBI Taxonomy" id="2981779"/>
    <lineage>
        <taxon>Bacteria</taxon>
        <taxon>Bacillati</taxon>
        <taxon>Bacillota</taxon>
        <taxon>Clostridia</taxon>
        <taxon>Lachnospirales</taxon>
        <taxon>Lachnospiraceae</taxon>
        <taxon>Anaerostipes</taxon>
    </lineage>
</organism>
<proteinExistence type="predicted"/>
<keyword evidence="2" id="KW-1185">Reference proteome</keyword>
<comment type="caution">
    <text evidence="1">The sequence shown here is derived from an EMBL/GenBank/DDBJ whole genome shotgun (WGS) entry which is preliminary data.</text>
</comment>
<gene>
    <name evidence="1" type="ORF">AAAU51_09695</name>
</gene>
<dbReference type="RefSeq" id="WP_055198120.1">
    <property type="nucleotide sequence ID" value="NZ_JAOQJG010000007.1"/>
</dbReference>
<accession>A0ABV1IW42</accession>
<name>A0ABV1IW42_9FIRM</name>
<reference evidence="1 2" key="1">
    <citation type="submission" date="2024-04" db="EMBL/GenBank/DDBJ databases">
        <title>Human intestinal bacterial collection.</title>
        <authorList>
            <person name="Pauvert C."/>
            <person name="Hitch T.C.A."/>
            <person name="Clavel T."/>
        </authorList>
    </citation>
    <scope>NUCLEOTIDE SEQUENCE [LARGE SCALE GENOMIC DNA]</scope>
    <source>
        <strain evidence="1 2">CLA-AA-H249</strain>
    </source>
</reference>
<sequence length="62" mass="7566">MKIDIQVDEAEKLYGVQLQFEFNIKDIKKELDQIRKFYPAEVSNRVEELMRIQIRKYGYLIK</sequence>
<dbReference type="Proteomes" id="UP001482154">
    <property type="component" value="Unassembled WGS sequence"/>
</dbReference>
<evidence type="ECO:0000313" key="1">
    <source>
        <dbReference type="EMBL" id="MEQ2711446.1"/>
    </source>
</evidence>
<dbReference type="EMBL" id="JBBNIN010000013">
    <property type="protein sequence ID" value="MEQ2711446.1"/>
    <property type="molecule type" value="Genomic_DNA"/>
</dbReference>
<protein>
    <submittedName>
        <fullName evidence="1">Uncharacterized protein</fullName>
    </submittedName>
</protein>
<evidence type="ECO:0000313" key="2">
    <source>
        <dbReference type="Proteomes" id="UP001482154"/>
    </source>
</evidence>